<accession>A0A158L6U7</accession>
<evidence type="ECO:0000313" key="2">
    <source>
        <dbReference type="Proteomes" id="UP000055019"/>
    </source>
</evidence>
<gene>
    <name evidence="1" type="ORF">AWB74_08570</name>
</gene>
<reference evidence="1" key="1">
    <citation type="submission" date="2016-01" db="EMBL/GenBank/DDBJ databases">
        <authorList>
            <person name="Peeters C."/>
        </authorList>
    </citation>
    <scope>NUCLEOTIDE SEQUENCE [LARGE SCALE GENOMIC DNA]</scope>
    <source>
        <strain evidence="1">LMG 29317</strain>
    </source>
</reference>
<dbReference type="Proteomes" id="UP000055019">
    <property type="component" value="Unassembled WGS sequence"/>
</dbReference>
<proteinExistence type="predicted"/>
<name>A0A158L6U7_9BURK</name>
<evidence type="ECO:0000313" key="1">
    <source>
        <dbReference type="EMBL" id="SAL88451.1"/>
    </source>
</evidence>
<dbReference type="AlphaFoldDB" id="A0A158L6U7"/>
<dbReference type="EMBL" id="FCOM02000132">
    <property type="protein sequence ID" value="SAL88451.1"/>
    <property type="molecule type" value="Genomic_DNA"/>
</dbReference>
<organism evidence="1 2">
    <name type="scientific">Caballeronia arvi</name>
    <dbReference type="NCBI Taxonomy" id="1777135"/>
    <lineage>
        <taxon>Bacteria</taxon>
        <taxon>Pseudomonadati</taxon>
        <taxon>Pseudomonadota</taxon>
        <taxon>Betaproteobacteria</taxon>
        <taxon>Burkholderiales</taxon>
        <taxon>Burkholderiaceae</taxon>
        <taxon>Caballeronia</taxon>
    </lineage>
</organism>
<sequence length="83" mass="9354">MYIRPCCSCLAQQICVEALVDDAEKTNTRVRYRPLYVRLGKRLTGSAEMRDVNAAREQMNASIMPSFRVIETLTAGKNDSGLR</sequence>
<protein>
    <submittedName>
        <fullName evidence="1">Uncharacterized protein</fullName>
    </submittedName>
</protein>
<comment type="caution">
    <text evidence="1">The sequence shown here is derived from an EMBL/GenBank/DDBJ whole genome shotgun (WGS) entry which is preliminary data.</text>
</comment>
<keyword evidence="2" id="KW-1185">Reference proteome</keyword>